<protein>
    <submittedName>
        <fullName evidence="7">Oligosaccharide flippase family protein</fullName>
    </submittedName>
</protein>
<reference evidence="7" key="1">
    <citation type="submission" date="2014-02" db="EMBL/GenBank/DDBJ databases">
        <authorList>
            <person name="Zhao D."/>
            <person name="Dong X."/>
            <person name="Li Y."/>
            <person name="Lv L."/>
            <person name="Zhao D."/>
            <person name="Gao Y."/>
            <person name="Wang Y."/>
            <person name="Li Y."/>
        </authorList>
    </citation>
    <scope>NUCLEOTIDE SEQUENCE</scope>
    <source>
        <strain evidence="7">CGMCC 7049</strain>
    </source>
</reference>
<feature type="transmembrane region" description="Helical" evidence="6">
    <location>
        <begin position="12"/>
        <end position="34"/>
    </location>
</feature>
<feature type="transmembrane region" description="Helical" evidence="6">
    <location>
        <begin position="92"/>
        <end position="111"/>
    </location>
</feature>
<feature type="transmembrane region" description="Helical" evidence="6">
    <location>
        <begin position="182"/>
        <end position="201"/>
    </location>
</feature>
<organism evidence="7">
    <name type="scientific">Pediococcus pentosaceus CGMCC 7049</name>
    <dbReference type="NCBI Taxonomy" id="1460385"/>
    <lineage>
        <taxon>Bacteria</taxon>
        <taxon>Bacillati</taxon>
        <taxon>Bacillota</taxon>
        <taxon>Bacilli</taxon>
        <taxon>Lactobacillales</taxon>
        <taxon>Lactobacillaceae</taxon>
        <taxon>Pediococcus</taxon>
    </lineage>
</organism>
<feature type="transmembrane region" description="Helical" evidence="6">
    <location>
        <begin position="340"/>
        <end position="360"/>
    </location>
</feature>
<dbReference type="GO" id="GO:0005886">
    <property type="term" value="C:plasma membrane"/>
    <property type="evidence" value="ECO:0007669"/>
    <property type="project" value="UniProtKB-SubCell"/>
</dbReference>
<keyword evidence="5 6" id="KW-0472">Membrane</keyword>
<feature type="transmembrane region" description="Helical" evidence="6">
    <location>
        <begin position="439"/>
        <end position="459"/>
    </location>
</feature>
<dbReference type="InterPro" id="IPR050833">
    <property type="entry name" value="Poly_Biosynth_Transport"/>
</dbReference>
<dbReference type="RefSeq" id="WP_051662214.1">
    <property type="nucleotide sequence ID" value="NZ_CP157400.1"/>
</dbReference>
<comment type="subcellular location">
    <subcellularLocation>
        <location evidence="1">Cell membrane</location>
        <topology evidence="1">Multi-pass membrane protein</topology>
    </subcellularLocation>
</comment>
<dbReference type="EMBL" id="CP157400">
    <property type="protein sequence ID" value="XBS08925.1"/>
    <property type="molecule type" value="Genomic_DNA"/>
</dbReference>
<evidence type="ECO:0000256" key="1">
    <source>
        <dbReference type="ARBA" id="ARBA00004651"/>
    </source>
</evidence>
<evidence type="ECO:0000256" key="3">
    <source>
        <dbReference type="ARBA" id="ARBA00022692"/>
    </source>
</evidence>
<accession>A0AAU7NMQ9</accession>
<keyword evidence="2" id="KW-1003">Cell membrane</keyword>
<feature type="transmembrane region" description="Helical" evidence="6">
    <location>
        <begin position="46"/>
        <end position="71"/>
    </location>
</feature>
<dbReference type="Pfam" id="PF01943">
    <property type="entry name" value="Polysacc_synt"/>
    <property type="match status" value="1"/>
</dbReference>
<feature type="transmembrane region" description="Helical" evidence="6">
    <location>
        <begin position="474"/>
        <end position="495"/>
    </location>
</feature>
<dbReference type="PANTHER" id="PTHR30250">
    <property type="entry name" value="PST FAMILY PREDICTED COLANIC ACID TRANSPORTER"/>
    <property type="match status" value="1"/>
</dbReference>
<dbReference type="InterPro" id="IPR002797">
    <property type="entry name" value="Polysacc_synth"/>
</dbReference>
<feature type="transmembrane region" description="Helical" evidence="6">
    <location>
        <begin position="406"/>
        <end position="427"/>
    </location>
</feature>
<feature type="transmembrane region" description="Helical" evidence="6">
    <location>
        <begin position="123"/>
        <end position="142"/>
    </location>
</feature>
<evidence type="ECO:0000256" key="6">
    <source>
        <dbReference type="SAM" id="Phobius"/>
    </source>
</evidence>
<evidence type="ECO:0000256" key="4">
    <source>
        <dbReference type="ARBA" id="ARBA00022989"/>
    </source>
</evidence>
<keyword evidence="4 6" id="KW-1133">Transmembrane helix</keyword>
<reference evidence="7" key="2">
    <citation type="submission" date="2024-05" db="EMBL/GenBank/DDBJ databases">
        <authorList>
            <person name="Chen H."/>
        </authorList>
    </citation>
    <scope>NUCLEOTIDE SEQUENCE</scope>
    <source>
        <strain evidence="7">CGMCC 7049</strain>
    </source>
</reference>
<sequence length="520" mass="58623">MATRTLKSIRNSNTAFVGQLVILIAQFITQTVFVKVLGSEYLGANGLFTNILTLLSFADLGIGGAITYALYKPLAENDYNTISAIMELFKKIYNIIGCTIFVLGTFFSFFIEDFINSNTTIPHIQIMFILFVLNSATSYFYAYLRSLLIADQQGYIDVINRVIFTTIQTVLQISFLLLFHKYVLFLIIQILCTLSANISLYRKTLKAFPYLYTEKSKNIKISPKIIEKINKNVVGAVASRLGIVVANGTDNLILSSFIGLSIVGKYTSYMLIFNSAQNIVNQAINSVISSIANFSVEREGKGESTLFFNFQYVVFGIAYVCSSVILVIVSNFITLWIGKFYVLGNITTILIIVVWFINISRLSVQAFITAHGLYWETKWKSIIEAIINLIASLCLIKFTSLGVNSVILGTLISIVFVSLWWEPMVLFTSVKNISLLKFLFKYLSLIFIESITILFILYMKNKFAFLQTSSIVDITLQAICSGIIFTLFYLAVNIFSTEQRNVISKLCKSLKKRKQHVHKN</sequence>
<feature type="transmembrane region" description="Helical" evidence="6">
    <location>
        <begin position="312"/>
        <end position="334"/>
    </location>
</feature>
<gene>
    <name evidence="7" type="ORF">BB06_02960</name>
</gene>
<name>A0AAU7NMQ9_PEDPE</name>
<evidence type="ECO:0000313" key="7">
    <source>
        <dbReference type="EMBL" id="XBS08925.1"/>
    </source>
</evidence>
<evidence type="ECO:0000256" key="2">
    <source>
        <dbReference type="ARBA" id="ARBA00022475"/>
    </source>
</evidence>
<dbReference type="AlphaFoldDB" id="A0AAU7NMQ9"/>
<keyword evidence="3 6" id="KW-0812">Transmembrane</keyword>
<dbReference type="PANTHER" id="PTHR30250:SF11">
    <property type="entry name" value="O-ANTIGEN TRANSPORTER-RELATED"/>
    <property type="match status" value="1"/>
</dbReference>
<feature type="transmembrane region" description="Helical" evidence="6">
    <location>
        <begin position="154"/>
        <end position="176"/>
    </location>
</feature>
<proteinExistence type="predicted"/>
<evidence type="ECO:0000256" key="5">
    <source>
        <dbReference type="ARBA" id="ARBA00023136"/>
    </source>
</evidence>